<dbReference type="EMBL" id="JAHQIW010001099">
    <property type="protein sequence ID" value="KAJ1351545.1"/>
    <property type="molecule type" value="Genomic_DNA"/>
</dbReference>
<keyword evidence="2" id="KW-1185">Reference proteome</keyword>
<gene>
    <name evidence="1" type="ORF">KIN20_007579</name>
</gene>
<dbReference type="AlphaFoldDB" id="A0AAD5M5Q0"/>
<proteinExistence type="predicted"/>
<evidence type="ECO:0000313" key="1">
    <source>
        <dbReference type="EMBL" id="KAJ1351545.1"/>
    </source>
</evidence>
<dbReference type="Proteomes" id="UP001196413">
    <property type="component" value="Unassembled WGS sequence"/>
</dbReference>
<organism evidence="1 2">
    <name type="scientific">Parelaphostrongylus tenuis</name>
    <name type="common">Meningeal worm</name>
    <dbReference type="NCBI Taxonomy" id="148309"/>
    <lineage>
        <taxon>Eukaryota</taxon>
        <taxon>Metazoa</taxon>
        <taxon>Ecdysozoa</taxon>
        <taxon>Nematoda</taxon>
        <taxon>Chromadorea</taxon>
        <taxon>Rhabditida</taxon>
        <taxon>Rhabditina</taxon>
        <taxon>Rhabditomorpha</taxon>
        <taxon>Strongyloidea</taxon>
        <taxon>Metastrongylidae</taxon>
        <taxon>Parelaphostrongylus</taxon>
    </lineage>
</organism>
<accession>A0AAD5M5Q0</accession>
<sequence>MNSLNVSLSGSKTNGITVNLKRRRKLCALPLEKVENADSPLLLKPTSSSRLHWLAIRRKSILRHLHIEQPITSSRPRINTDVALAATSY</sequence>
<name>A0AAD5M5Q0_PARTN</name>
<evidence type="ECO:0000313" key="2">
    <source>
        <dbReference type="Proteomes" id="UP001196413"/>
    </source>
</evidence>
<reference evidence="1" key="1">
    <citation type="submission" date="2021-06" db="EMBL/GenBank/DDBJ databases">
        <title>Parelaphostrongylus tenuis whole genome reference sequence.</title>
        <authorList>
            <person name="Garwood T.J."/>
            <person name="Larsen P.A."/>
            <person name="Fountain-Jones N.M."/>
            <person name="Garbe J.R."/>
            <person name="Macchietto M.G."/>
            <person name="Kania S.A."/>
            <person name="Gerhold R.W."/>
            <person name="Richards J.E."/>
            <person name="Wolf T.M."/>
        </authorList>
    </citation>
    <scope>NUCLEOTIDE SEQUENCE</scope>
    <source>
        <strain evidence="1">MNPRO001-30</strain>
        <tissue evidence="1">Meninges</tissue>
    </source>
</reference>
<protein>
    <submittedName>
        <fullName evidence="1">Uncharacterized protein</fullName>
    </submittedName>
</protein>
<comment type="caution">
    <text evidence="1">The sequence shown here is derived from an EMBL/GenBank/DDBJ whole genome shotgun (WGS) entry which is preliminary data.</text>
</comment>